<dbReference type="InterPro" id="IPR011051">
    <property type="entry name" value="RmlC_Cupin_sf"/>
</dbReference>
<sequence>MALLRQYRFLRLPLEGTLYRETWRTADTLASGSPVGTAMIGLFADSLGSVSRFHRLTHDEVWHAYAGDPFVLYLLHNDGSTSEVLMGTDPLAGQAVQCVVPAGTWQAGALQPGGDYALYGCTMAPGFSPGCFEAGPVHELTSRYPSATEIIARLGVTSGETRMPELPGH</sequence>
<dbReference type="KEGG" id="gph:GEMMAAP_02060"/>
<dbReference type="EMBL" id="CP011454">
    <property type="protein sequence ID" value="AMW06479.1"/>
    <property type="molecule type" value="Genomic_DNA"/>
</dbReference>
<gene>
    <name evidence="2" type="ORF">GEMMAAP_02060</name>
</gene>
<evidence type="ECO:0000313" key="2">
    <source>
        <dbReference type="EMBL" id="AMW06479.1"/>
    </source>
</evidence>
<proteinExistence type="predicted"/>
<keyword evidence="3" id="KW-1185">Reference proteome</keyword>
<accession>A0A143BMZ7</accession>
<protein>
    <recommendedName>
        <fullName evidence="1">DUF985 domain-containing protein</fullName>
    </recommendedName>
</protein>
<dbReference type="PANTHER" id="PTHR33387:SF3">
    <property type="entry name" value="DUF985 DOMAIN-CONTAINING PROTEIN"/>
    <property type="match status" value="1"/>
</dbReference>
<dbReference type="SUPFAM" id="SSF51182">
    <property type="entry name" value="RmlC-like cupins"/>
    <property type="match status" value="1"/>
</dbReference>
<dbReference type="InterPro" id="IPR039935">
    <property type="entry name" value="YML079W-like"/>
</dbReference>
<reference evidence="2 3" key="1">
    <citation type="journal article" date="2014" name="Proc. Natl. Acad. Sci. U.S.A.">
        <title>Functional type 2 photosynthetic reaction centers found in the rare bacterial phylum Gemmatimonadetes.</title>
        <authorList>
            <person name="Zeng Y."/>
            <person name="Feng F."/>
            <person name="Medova H."/>
            <person name="Dean J."/>
            <person name="Koblizek M."/>
        </authorList>
    </citation>
    <scope>NUCLEOTIDE SEQUENCE [LARGE SCALE GENOMIC DNA]</scope>
    <source>
        <strain evidence="2 3">AP64</strain>
    </source>
</reference>
<dbReference type="InterPro" id="IPR014710">
    <property type="entry name" value="RmlC-like_jellyroll"/>
</dbReference>
<name>A0A143BMZ7_9BACT</name>
<dbReference type="eggNOG" id="COG3502">
    <property type="taxonomic scope" value="Bacteria"/>
</dbReference>
<dbReference type="CDD" id="cd06121">
    <property type="entry name" value="cupin_YML079wp"/>
    <property type="match status" value="1"/>
</dbReference>
<dbReference type="eggNOG" id="COG3542">
    <property type="taxonomic scope" value="Bacteria"/>
</dbReference>
<evidence type="ECO:0000259" key="1">
    <source>
        <dbReference type="Pfam" id="PF06172"/>
    </source>
</evidence>
<dbReference type="Pfam" id="PF06172">
    <property type="entry name" value="Cupin_5"/>
    <property type="match status" value="1"/>
</dbReference>
<dbReference type="Proteomes" id="UP000076404">
    <property type="component" value="Chromosome"/>
</dbReference>
<organism evidence="2 3">
    <name type="scientific">Gemmatimonas phototrophica</name>
    <dbReference type="NCBI Taxonomy" id="1379270"/>
    <lineage>
        <taxon>Bacteria</taxon>
        <taxon>Pseudomonadati</taxon>
        <taxon>Gemmatimonadota</taxon>
        <taxon>Gemmatimonadia</taxon>
        <taxon>Gemmatimonadales</taxon>
        <taxon>Gemmatimonadaceae</taxon>
        <taxon>Gemmatimonas</taxon>
    </lineage>
</organism>
<dbReference type="Gene3D" id="2.60.120.10">
    <property type="entry name" value="Jelly Rolls"/>
    <property type="match status" value="1"/>
</dbReference>
<feature type="domain" description="DUF985" evidence="1">
    <location>
        <begin position="5"/>
        <end position="133"/>
    </location>
</feature>
<dbReference type="PANTHER" id="PTHR33387">
    <property type="entry name" value="RMLC-LIKE JELLY ROLL FOLD PROTEIN"/>
    <property type="match status" value="1"/>
</dbReference>
<dbReference type="InterPro" id="IPR009327">
    <property type="entry name" value="Cupin_DUF985"/>
</dbReference>
<reference evidence="2 3" key="2">
    <citation type="journal article" date="2016" name="Environ. Microbiol. Rep.">
        <title>Metagenomic evidence for the presence of phototrophic Gemmatimonadetes bacteria in diverse environments.</title>
        <authorList>
            <person name="Zeng Y."/>
            <person name="Baumbach J."/>
            <person name="Barbosa E.G."/>
            <person name="Azevedo V."/>
            <person name="Zhang C."/>
            <person name="Koblizek M."/>
        </authorList>
    </citation>
    <scope>NUCLEOTIDE SEQUENCE [LARGE SCALE GENOMIC DNA]</scope>
    <source>
        <strain evidence="2 3">AP64</strain>
    </source>
</reference>
<evidence type="ECO:0000313" key="3">
    <source>
        <dbReference type="Proteomes" id="UP000076404"/>
    </source>
</evidence>
<dbReference type="AlphaFoldDB" id="A0A143BMZ7"/>